<dbReference type="NCBIfam" id="TIGR04057">
    <property type="entry name" value="SusC_RagA_signa"/>
    <property type="match status" value="1"/>
</dbReference>
<dbReference type="Gene3D" id="2.170.130.10">
    <property type="entry name" value="TonB-dependent receptor, plug domain"/>
    <property type="match status" value="1"/>
</dbReference>
<evidence type="ECO:0000256" key="9">
    <source>
        <dbReference type="RuleBase" id="RU003357"/>
    </source>
</evidence>
<evidence type="ECO:0000256" key="6">
    <source>
        <dbReference type="ARBA" id="ARBA00023136"/>
    </source>
</evidence>
<keyword evidence="3 8" id="KW-1134">Transmembrane beta strand</keyword>
<comment type="similarity">
    <text evidence="8 9">Belongs to the TonB-dependent receptor family.</text>
</comment>
<dbReference type="Pfam" id="PF07715">
    <property type="entry name" value="Plug"/>
    <property type="match status" value="1"/>
</dbReference>
<evidence type="ECO:0000256" key="1">
    <source>
        <dbReference type="ARBA" id="ARBA00004571"/>
    </source>
</evidence>
<dbReference type="InterPro" id="IPR008969">
    <property type="entry name" value="CarboxyPept-like_regulatory"/>
</dbReference>
<dbReference type="Pfam" id="PF00593">
    <property type="entry name" value="TonB_dep_Rec_b-barrel"/>
    <property type="match status" value="1"/>
</dbReference>
<evidence type="ECO:0000313" key="12">
    <source>
        <dbReference type="EMBL" id="ORL45022.1"/>
    </source>
</evidence>
<evidence type="ECO:0000313" key="13">
    <source>
        <dbReference type="Proteomes" id="UP000192746"/>
    </source>
</evidence>
<feature type="domain" description="TonB-dependent receptor plug" evidence="11">
    <location>
        <begin position="103"/>
        <end position="209"/>
    </location>
</feature>
<dbReference type="FunFam" id="2.60.40.1120:FF:000003">
    <property type="entry name" value="Outer membrane protein Omp121"/>
    <property type="match status" value="1"/>
</dbReference>
<evidence type="ECO:0000256" key="8">
    <source>
        <dbReference type="PROSITE-ProRule" id="PRU01360"/>
    </source>
</evidence>
<sequence length="975" mass="109050">MLGISSFAQSQELITGMVTSESDGMPLPGVNVIIQGTSTGTVTDIDGNYSIEASENDILVFSFLGFKQQEIQVGTQTEINVSLAEDMNALEDVVVVGYGTQRKEDLTSAVSSVNSEDFIQSNVTDAGQLIQGKVAGLSISMPSGDPTASSQIRLRGTSSILGSNTNPLILIDGIPGDLKTVPPEDIKSIDVLKDGSAAAIYGTRGTNGVILITTKRASGAYTNQVDYSVSLSTQQIFNQLDVLSASDYRRQIENGTRDASADAGSSTNWLDEITQTPFTQVHNLTLRGGNNTTNYLATINLRDLEGIFLKSDNTIFTGRVDINHYMFDEKLKINLGIIGRSVNYTTTGDGSSFNGYTYRQALIRNPTEPIKNPDGSWYEVPGNFNYDNPVSRLNESDGENKSQFLRYNAQLTYEPIEDLKLSALGSLSRYNQTRGYAESKDHISNVRGGVNGFVSNGTQETEDRLLELTAQYSKTLLNDHDFNLLAGYSYQENYYRDYYMTNSDFPTDIFTYHNIGLGRRLEEGQAGMGSNTSKTNLIGFFGRLNYNYKDKYLLMGSVRHEAASQLYKTDEPWGTFPAFSAGWRVSEEEFLRNSNIIDNLKLRFGYGVTGIPNQLGFGAVALLGYGQYFYYNDTWVRTLAPSQNPNPDLKWEEKHEYNYGIDFTLFNNIVSGSIDYYNRNVQDLLFDFAVPTPPNLYGTTRANVGEMKNSGLEVMLNINPINKEDFQWSTNIGFSTNSNELVSLSNNLYQTENDYFTTGGTGEPIQTFTHRVRVGDPIGNFYGFKVVDIDDDGRWIYETPSGEIQNYDEFGHSFEDKQVLGNGLPNYYANWNNTFKYKDFDLSITMRGAFDYQILNFERMYLENPTIDNYNRLQSSEDPVFGKTTLTSPLEYNSYYIEDGDFWKIDNITLGYNFSEIGKYIKSARVYVSTLNTFTFTGYDGIDPEVDRSGLAPGNDGRDKYPTTRTYTLGFNVSF</sequence>
<dbReference type="InterPro" id="IPR000531">
    <property type="entry name" value="Beta-barrel_TonB"/>
</dbReference>
<evidence type="ECO:0000259" key="11">
    <source>
        <dbReference type="Pfam" id="PF07715"/>
    </source>
</evidence>
<proteinExistence type="inferred from homology"/>
<reference evidence="12 13" key="1">
    <citation type="submission" date="2013-04" db="EMBL/GenBank/DDBJ databases">
        <title>Zunongwangia sp. 22II14-10F7 Genome Sequencing.</title>
        <authorList>
            <person name="Lai Q."/>
            <person name="Shao Z."/>
        </authorList>
    </citation>
    <scope>NUCLEOTIDE SEQUENCE [LARGE SCALE GENOMIC DNA]</scope>
    <source>
        <strain evidence="12 13">22II14-10F7</strain>
    </source>
</reference>
<evidence type="ECO:0000256" key="7">
    <source>
        <dbReference type="ARBA" id="ARBA00023237"/>
    </source>
</evidence>
<dbReference type="Gene3D" id="2.60.40.1120">
    <property type="entry name" value="Carboxypeptidase-like, regulatory domain"/>
    <property type="match status" value="1"/>
</dbReference>
<dbReference type="SUPFAM" id="SSF49464">
    <property type="entry name" value="Carboxypeptidase regulatory domain-like"/>
    <property type="match status" value="1"/>
</dbReference>
<evidence type="ECO:0000256" key="5">
    <source>
        <dbReference type="ARBA" id="ARBA00023077"/>
    </source>
</evidence>
<dbReference type="Proteomes" id="UP000192746">
    <property type="component" value="Unassembled WGS sequence"/>
</dbReference>
<keyword evidence="5 9" id="KW-0798">TonB box</keyword>
<dbReference type="SUPFAM" id="SSF56935">
    <property type="entry name" value="Porins"/>
    <property type="match status" value="1"/>
</dbReference>
<keyword evidence="4 8" id="KW-0812">Transmembrane</keyword>
<evidence type="ECO:0000256" key="4">
    <source>
        <dbReference type="ARBA" id="ARBA00022692"/>
    </source>
</evidence>
<dbReference type="NCBIfam" id="TIGR04056">
    <property type="entry name" value="OMP_RagA_SusC"/>
    <property type="match status" value="1"/>
</dbReference>
<dbReference type="InterPro" id="IPR039426">
    <property type="entry name" value="TonB-dep_rcpt-like"/>
</dbReference>
<organism evidence="12 13">
    <name type="scientific">Zunongwangia atlantica 22II14-10F7</name>
    <dbReference type="NCBI Taxonomy" id="1185767"/>
    <lineage>
        <taxon>Bacteria</taxon>
        <taxon>Pseudomonadati</taxon>
        <taxon>Bacteroidota</taxon>
        <taxon>Flavobacteriia</taxon>
        <taxon>Flavobacteriales</taxon>
        <taxon>Flavobacteriaceae</taxon>
        <taxon>Zunongwangia</taxon>
    </lineage>
</organism>
<keyword evidence="2 8" id="KW-0813">Transport</keyword>
<dbReference type="Gene3D" id="2.40.170.20">
    <property type="entry name" value="TonB-dependent receptor, beta-barrel domain"/>
    <property type="match status" value="1"/>
</dbReference>
<gene>
    <name evidence="12" type="ORF">IIF7_12945</name>
</gene>
<dbReference type="InterPro" id="IPR023997">
    <property type="entry name" value="TonB-dep_OMP_SusC/RagA_CS"/>
</dbReference>
<dbReference type="AlphaFoldDB" id="A0A1Y1T2K7"/>
<dbReference type="GO" id="GO:0009279">
    <property type="term" value="C:cell outer membrane"/>
    <property type="evidence" value="ECO:0007669"/>
    <property type="project" value="UniProtKB-SubCell"/>
</dbReference>
<accession>A0A1Y1T2K7</accession>
<keyword evidence="12" id="KW-0675">Receptor</keyword>
<dbReference type="InterPro" id="IPR036942">
    <property type="entry name" value="Beta-barrel_TonB_sf"/>
</dbReference>
<keyword evidence="6 8" id="KW-0472">Membrane</keyword>
<comment type="caution">
    <text evidence="12">The sequence shown here is derived from an EMBL/GenBank/DDBJ whole genome shotgun (WGS) entry which is preliminary data.</text>
</comment>
<keyword evidence="13" id="KW-1185">Reference proteome</keyword>
<dbReference type="PROSITE" id="PS52016">
    <property type="entry name" value="TONB_DEPENDENT_REC_3"/>
    <property type="match status" value="1"/>
</dbReference>
<dbReference type="EMBL" id="ARYN01000011">
    <property type="protein sequence ID" value="ORL45022.1"/>
    <property type="molecule type" value="Genomic_DNA"/>
</dbReference>
<dbReference type="STRING" id="1185767.IIF7_12945"/>
<evidence type="ECO:0000256" key="3">
    <source>
        <dbReference type="ARBA" id="ARBA00022452"/>
    </source>
</evidence>
<dbReference type="InterPro" id="IPR012910">
    <property type="entry name" value="Plug_dom"/>
</dbReference>
<dbReference type="InterPro" id="IPR023996">
    <property type="entry name" value="TonB-dep_OMP_SusC/RagA"/>
</dbReference>
<name>A0A1Y1T2K7_9FLAO</name>
<dbReference type="Pfam" id="PF13715">
    <property type="entry name" value="CarbopepD_reg_2"/>
    <property type="match status" value="1"/>
</dbReference>
<comment type="subcellular location">
    <subcellularLocation>
        <location evidence="1 8">Cell outer membrane</location>
        <topology evidence="1 8">Multi-pass membrane protein</topology>
    </subcellularLocation>
</comment>
<evidence type="ECO:0000259" key="10">
    <source>
        <dbReference type="Pfam" id="PF00593"/>
    </source>
</evidence>
<dbReference type="InterPro" id="IPR037066">
    <property type="entry name" value="Plug_dom_sf"/>
</dbReference>
<protein>
    <submittedName>
        <fullName evidence="12">TonB-dependent receptor plug</fullName>
    </submittedName>
</protein>
<keyword evidence="7 8" id="KW-0998">Cell outer membrane</keyword>
<evidence type="ECO:0000256" key="2">
    <source>
        <dbReference type="ARBA" id="ARBA00022448"/>
    </source>
</evidence>
<feature type="domain" description="TonB-dependent receptor-like beta-barrel" evidence="10">
    <location>
        <begin position="349"/>
        <end position="799"/>
    </location>
</feature>